<keyword evidence="14 19" id="KW-0862">Zinc</keyword>
<evidence type="ECO:0000313" key="23">
    <source>
        <dbReference type="Proteomes" id="UP000614424"/>
    </source>
</evidence>
<evidence type="ECO:0000256" key="6">
    <source>
        <dbReference type="ARBA" id="ARBA00004661"/>
    </source>
</evidence>
<dbReference type="InterPro" id="IPR050071">
    <property type="entry name" value="Dehydroquinate_synthase"/>
</dbReference>
<evidence type="ECO:0000256" key="17">
    <source>
        <dbReference type="ARBA" id="ARBA00023239"/>
    </source>
</evidence>
<keyword evidence="18 19" id="KW-0170">Cobalt</keyword>
<evidence type="ECO:0000256" key="11">
    <source>
        <dbReference type="ARBA" id="ARBA00022605"/>
    </source>
</evidence>
<evidence type="ECO:0000256" key="2">
    <source>
        <dbReference type="ARBA" id="ARBA00001911"/>
    </source>
</evidence>
<evidence type="ECO:0000256" key="10">
    <source>
        <dbReference type="ARBA" id="ARBA00022490"/>
    </source>
</evidence>
<dbReference type="GO" id="GO:0000166">
    <property type="term" value="F:nucleotide binding"/>
    <property type="evidence" value="ECO:0007669"/>
    <property type="project" value="UniProtKB-KW"/>
</dbReference>
<dbReference type="Pfam" id="PF01761">
    <property type="entry name" value="DHQ_synthase"/>
    <property type="match status" value="1"/>
</dbReference>
<dbReference type="GO" id="GO:0003856">
    <property type="term" value="F:3-dehydroquinate synthase activity"/>
    <property type="evidence" value="ECO:0007669"/>
    <property type="project" value="UniProtKB-UniRule"/>
</dbReference>
<evidence type="ECO:0000256" key="12">
    <source>
        <dbReference type="ARBA" id="ARBA00022723"/>
    </source>
</evidence>
<dbReference type="Gene3D" id="3.40.50.1970">
    <property type="match status" value="1"/>
</dbReference>
<organism evidence="22 23">
    <name type="scientific">Candidatus Desulfobia pelagia</name>
    <dbReference type="NCBI Taxonomy" id="2841692"/>
    <lineage>
        <taxon>Bacteria</taxon>
        <taxon>Pseudomonadati</taxon>
        <taxon>Thermodesulfobacteriota</taxon>
        <taxon>Desulfobulbia</taxon>
        <taxon>Desulfobulbales</taxon>
        <taxon>Desulfobulbaceae</taxon>
        <taxon>Candidatus Desulfobia</taxon>
    </lineage>
</organism>
<keyword evidence="11 19" id="KW-0028">Amino-acid biosynthesis</keyword>
<dbReference type="GO" id="GO:0008652">
    <property type="term" value="P:amino acid biosynthetic process"/>
    <property type="evidence" value="ECO:0007669"/>
    <property type="project" value="UniProtKB-KW"/>
</dbReference>
<feature type="binding site" evidence="19">
    <location>
        <begin position="130"/>
        <end position="131"/>
    </location>
    <ligand>
        <name>NAD(+)</name>
        <dbReference type="ChEBI" id="CHEBI:57540"/>
    </ligand>
</feature>
<dbReference type="FunFam" id="3.40.50.1970:FF:000007">
    <property type="entry name" value="Pentafunctional AROM polypeptide"/>
    <property type="match status" value="1"/>
</dbReference>
<name>A0A8J6NDB8_9BACT</name>
<evidence type="ECO:0000313" key="22">
    <source>
        <dbReference type="EMBL" id="MBC8317237.1"/>
    </source>
</evidence>
<comment type="cofactor">
    <cofactor evidence="19">
        <name>Co(2+)</name>
        <dbReference type="ChEBI" id="CHEBI:48828"/>
    </cofactor>
    <cofactor evidence="19">
        <name>Zn(2+)</name>
        <dbReference type="ChEBI" id="CHEBI:29105"/>
    </cofactor>
    <text evidence="19">Binds 1 divalent metal cation per subunit. Can use either Co(2+) or Zn(2+).</text>
</comment>
<feature type="domain" description="3-dehydroquinate synthase C-terminal" evidence="21">
    <location>
        <begin position="182"/>
        <end position="325"/>
    </location>
</feature>
<comment type="cofactor">
    <cofactor evidence="3">
        <name>Zn(2+)</name>
        <dbReference type="ChEBI" id="CHEBI:29105"/>
    </cofactor>
</comment>
<dbReference type="PIRSF" id="PIRSF001455">
    <property type="entry name" value="DHQ_synth"/>
    <property type="match status" value="1"/>
</dbReference>
<dbReference type="Gene3D" id="1.20.1090.10">
    <property type="entry name" value="Dehydroquinate synthase-like - alpha domain"/>
    <property type="match status" value="1"/>
</dbReference>
<dbReference type="InterPro" id="IPR030963">
    <property type="entry name" value="DHQ_synth_fam"/>
</dbReference>
<comment type="cofactor">
    <cofactor evidence="2 19">
        <name>NAD(+)</name>
        <dbReference type="ChEBI" id="CHEBI:57540"/>
    </cofactor>
</comment>
<evidence type="ECO:0000256" key="18">
    <source>
        <dbReference type="ARBA" id="ARBA00023285"/>
    </source>
</evidence>
<keyword evidence="13 19" id="KW-0547">Nucleotide-binding</keyword>
<feature type="binding site" evidence="19">
    <location>
        <position position="248"/>
    </location>
    <ligand>
        <name>Zn(2+)</name>
        <dbReference type="ChEBI" id="CHEBI:29105"/>
    </ligand>
</feature>
<comment type="function">
    <text evidence="4 19">Catalyzes the conversion of 3-deoxy-D-arabino-heptulosonate 7-phosphate (DAHP) to dehydroquinate (DHQ).</text>
</comment>
<feature type="binding site" evidence="19">
    <location>
        <position position="143"/>
    </location>
    <ligand>
        <name>NAD(+)</name>
        <dbReference type="ChEBI" id="CHEBI:57540"/>
    </ligand>
</feature>
<dbReference type="EMBL" id="JACNJZ010000077">
    <property type="protein sequence ID" value="MBC8317237.1"/>
    <property type="molecule type" value="Genomic_DNA"/>
</dbReference>
<comment type="caution">
    <text evidence="22">The sequence shown here is derived from an EMBL/GenBank/DDBJ whole genome shotgun (WGS) entry which is preliminary data.</text>
</comment>
<keyword evidence="15 19" id="KW-0520">NAD</keyword>
<evidence type="ECO:0000256" key="19">
    <source>
        <dbReference type="HAMAP-Rule" id="MF_00110"/>
    </source>
</evidence>
<dbReference type="InterPro" id="IPR056179">
    <property type="entry name" value="DHQS_C"/>
</dbReference>
<evidence type="ECO:0000259" key="21">
    <source>
        <dbReference type="Pfam" id="PF24621"/>
    </source>
</evidence>
<dbReference type="GO" id="GO:0005737">
    <property type="term" value="C:cytoplasm"/>
    <property type="evidence" value="ECO:0007669"/>
    <property type="project" value="UniProtKB-SubCell"/>
</dbReference>
<dbReference type="GO" id="GO:0009423">
    <property type="term" value="P:chorismate biosynthetic process"/>
    <property type="evidence" value="ECO:0007669"/>
    <property type="project" value="UniProtKB-UniRule"/>
</dbReference>
<evidence type="ECO:0000256" key="16">
    <source>
        <dbReference type="ARBA" id="ARBA00023141"/>
    </source>
</evidence>
<keyword evidence="16 19" id="KW-0057">Aromatic amino acid biosynthesis</keyword>
<comment type="subcellular location">
    <subcellularLocation>
        <location evidence="5 19">Cytoplasm</location>
    </subcellularLocation>
</comment>
<feature type="binding site" evidence="19">
    <location>
        <position position="264"/>
    </location>
    <ligand>
        <name>Zn(2+)</name>
        <dbReference type="ChEBI" id="CHEBI:29105"/>
    </ligand>
</feature>
<sequence>MKQIEVGLGDRAYPIFVQEGLLADIGADLKERKIGKRYVIIADDRVAELYGQAVVVSLEAVGLACDLITFPRGEENKNLTTIAGLTSRLAQLGVDRKDCLIALGGGVSGDITGFVAAIYMRGIPFVQIPTTLLAQVDSSVGGKTGVDIPEGKNLVGCFYQPRAVYIDSTVLQSLPPEELLNGLAEVIKYGVIYDADFFYFLNAHREKIQALDLSVMEDVILRCCSIKAEVVEADEREADLRRILNYGHTLGHAVEAESHFTIAHGMAVAMGMVAVNKIAVAQGILMAETAGEITDLISSFGLPTTIPPELNRQQMKEFLKTDKKTVAGKPFFVLPIAIGTVIITDDVDDAIIDGALNNF</sequence>
<dbReference type="InterPro" id="IPR016037">
    <property type="entry name" value="DHQ_synth_AroB"/>
</dbReference>
<reference evidence="22 23" key="1">
    <citation type="submission" date="2020-08" db="EMBL/GenBank/DDBJ databases">
        <title>Bridging the membrane lipid divide: bacteria of the FCB group superphylum have the potential to synthesize archaeal ether lipids.</title>
        <authorList>
            <person name="Villanueva L."/>
            <person name="Von Meijenfeldt F.A.B."/>
            <person name="Westbye A.B."/>
            <person name="Yadav S."/>
            <person name="Hopmans E.C."/>
            <person name="Dutilh B.E."/>
            <person name="Sinninghe Damste J.S."/>
        </authorList>
    </citation>
    <scope>NUCLEOTIDE SEQUENCE [LARGE SCALE GENOMIC DNA]</scope>
    <source>
        <strain evidence="22">NIOZ-UU47</strain>
    </source>
</reference>
<evidence type="ECO:0000256" key="14">
    <source>
        <dbReference type="ARBA" id="ARBA00022833"/>
    </source>
</evidence>
<dbReference type="GO" id="GO:0009073">
    <property type="term" value="P:aromatic amino acid family biosynthetic process"/>
    <property type="evidence" value="ECO:0007669"/>
    <property type="project" value="UniProtKB-KW"/>
</dbReference>
<keyword evidence="12 19" id="KW-0479">Metal-binding</keyword>
<evidence type="ECO:0000256" key="4">
    <source>
        <dbReference type="ARBA" id="ARBA00003485"/>
    </source>
</evidence>
<dbReference type="Proteomes" id="UP000614424">
    <property type="component" value="Unassembled WGS sequence"/>
</dbReference>
<feature type="domain" description="3-dehydroquinate synthase N-terminal" evidence="20">
    <location>
        <begin position="68"/>
        <end position="179"/>
    </location>
</feature>
<comment type="catalytic activity">
    <reaction evidence="1 19">
        <text>7-phospho-2-dehydro-3-deoxy-D-arabino-heptonate = 3-dehydroquinate + phosphate</text>
        <dbReference type="Rhea" id="RHEA:21968"/>
        <dbReference type="ChEBI" id="CHEBI:32364"/>
        <dbReference type="ChEBI" id="CHEBI:43474"/>
        <dbReference type="ChEBI" id="CHEBI:58394"/>
        <dbReference type="EC" id="4.2.3.4"/>
    </reaction>
</comment>
<protein>
    <recommendedName>
        <fullName evidence="9 19">3-dehydroquinate synthase</fullName>
        <shortName evidence="19">DHQS</shortName>
        <ecNumber evidence="8 19">4.2.3.4</ecNumber>
    </recommendedName>
</protein>
<evidence type="ECO:0000256" key="15">
    <source>
        <dbReference type="ARBA" id="ARBA00023027"/>
    </source>
</evidence>
<evidence type="ECO:0000256" key="9">
    <source>
        <dbReference type="ARBA" id="ARBA00017684"/>
    </source>
</evidence>
<dbReference type="HAMAP" id="MF_00110">
    <property type="entry name" value="DHQ_synthase"/>
    <property type="match status" value="1"/>
</dbReference>
<keyword evidence="10 19" id="KW-0963">Cytoplasm</keyword>
<evidence type="ECO:0000256" key="7">
    <source>
        <dbReference type="ARBA" id="ARBA00005412"/>
    </source>
</evidence>
<accession>A0A8J6NDB8</accession>
<dbReference type="PANTHER" id="PTHR43622">
    <property type="entry name" value="3-DEHYDROQUINATE SYNTHASE"/>
    <property type="match status" value="1"/>
</dbReference>
<dbReference type="InterPro" id="IPR030960">
    <property type="entry name" value="DHQS/DOIS_N"/>
</dbReference>
<dbReference type="EC" id="4.2.3.4" evidence="8 19"/>
<gene>
    <name evidence="19 22" type="primary">aroB</name>
    <name evidence="22" type="ORF">H8E41_04985</name>
</gene>
<feature type="binding site" evidence="19">
    <location>
        <position position="185"/>
    </location>
    <ligand>
        <name>Zn(2+)</name>
        <dbReference type="ChEBI" id="CHEBI:29105"/>
    </ligand>
</feature>
<proteinExistence type="inferred from homology"/>
<comment type="caution">
    <text evidence="19">Lacks conserved residue(s) required for the propagation of feature annotation.</text>
</comment>
<comment type="similarity">
    <text evidence="7 19">Belongs to the sugar phosphate cyclases superfamily. Dehydroquinate synthase family.</text>
</comment>
<evidence type="ECO:0000256" key="13">
    <source>
        <dbReference type="ARBA" id="ARBA00022741"/>
    </source>
</evidence>
<dbReference type="AlphaFoldDB" id="A0A8J6NDB8"/>
<dbReference type="GO" id="GO:0046872">
    <property type="term" value="F:metal ion binding"/>
    <property type="evidence" value="ECO:0007669"/>
    <property type="project" value="UniProtKB-KW"/>
</dbReference>
<dbReference type="CDD" id="cd08195">
    <property type="entry name" value="DHQS"/>
    <property type="match status" value="1"/>
</dbReference>
<dbReference type="NCBIfam" id="TIGR01357">
    <property type="entry name" value="aroB"/>
    <property type="match status" value="1"/>
</dbReference>
<evidence type="ECO:0000256" key="8">
    <source>
        <dbReference type="ARBA" id="ARBA00013031"/>
    </source>
</evidence>
<comment type="pathway">
    <text evidence="6 19">Metabolic intermediate biosynthesis; chorismate biosynthesis; chorismate from D-erythrose 4-phosphate and phosphoenolpyruvate: step 2/7.</text>
</comment>
<dbReference type="PANTHER" id="PTHR43622:SF7">
    <property type="entry name" value="3-DEHYDROQUINATE SYNTHASE, CHLOROPLASTIC"/>
    <property type="match status" value="1"/>
</dbReference>
<evidence type="ECO:0000256" key="5">
    <source>
        <dbReference type="ARBA" id="ARBA00004496"/>
    </source>
</evidence>
<dbReference type="UniPathway" id="UPA00053">
    <property type="reaction ID" value="UER00085"/>
</dbReference>
<dbReference type="SUPFAM" id="SSF56796">
    <property type="entry name" value="Dehydroquinate synthase-like"/>
    <property type="match status" value="1"/>
</dbReference>
<evidence type="ECO:0000256" key="1">
    <source>
        <dbReference type="ARBA" id="ARBA00001393"/>
    </source>
</evidence>
<dbReference type="Pfam" id="PF24621">
    <property type="entry name" value="DHQS_C"/>
    <property type="match status" value="1"/>
</dbReference>
<keyword evidence="17 19" id="KW-0456">Lyase</keyword>
<evidence type="ECO:0000256" key="3">
    <source>
        <dbReference type="ARBA" id="ARBA00001947"/>
    </source>
</evidence>
<feature type="binding site" evidence="19">
    <location>
        <begin position="106"/>
        <end position="110"/>
    </location>
    <ligand>
        <name>NAD(+)</name>
        <dbReference type="ChEBI" id="CHEBI:57540"/>
    </ligand>
</feature>
<feature type="binding site" evidence="19">
    <location>
        <position position="152"/>
    </location>
    <ligand>
        <name>NAD(+)</name>
        <dbReference type="ChEBI" id="CHEBI:57540"/>
    </ligand>
</feature>
<evidence type="ECO:0000259" key="20">
    <source>
        <dbReference type="Pfam" id="PF01761"/>
    </source>
</evidence>